<dbReference type="Pfam" id="PF22036">
    <property type="entry name" value="MoaF_like"/>
    <property type="match status" value="1"/>
</dbReference>
<dbReference type="Gene3D" id="2.40.128.20">
    <property type="match status" value="1"/>
</dbReference>
<evidence type="ECO:0000313" key="3">
    <source>
        <dbReference type="EMBL" id="SUC37411.1"/>
    </source>
</evidence>
<protein>
    <recommendedName>
        <fullName evidence="2">MoaF-like domain-containing protein</fullName>
    </recommendedName>
</protein>
<sequence length="135" mass="15178">MKTLVSVCVAIAFVLLAYNCNCNLNSNNSEDISLTGKKATLTYPGMVANVKYINDSTIYWKSIDENDSIDEQTKAMKMRKIDNGKFFISWIGDYGVTSSQVVDLNKKTFIEFYTSADILGNRVGQMIEGKYELDK</sequence>
<dbReference type="AlphaFoldDB" id="A0A379G953"/>
<evidence type="ECO:0000259" key="2">
    <source>
        <dbReference type="Pfam" id="PF22036"/>
    </source>
</evidence>
<evidence type="ECO:0000313" key="4">
    <source>
        <dbReference type="Proteomes" id="UP000254235"/>
    </source>
</evidence>
<dbReference type="InterPro" id="IPR012674">
    <property type="entry name" value="Calycin"/>
</dbReference>
<keyword evidence="1" id="KW-0732">Signal</keyword>
<dbReference type="InterPro" id="IPR053892">
    <property type="entry name" value="MoaF-like"/>
</dbReference>
<dbReference type="OrthoDB" id="765051at2"/>
<dbReference type="GeneID" id="78571549"/>
<reference evidence="3 4" key="1">
    <citation type="submission" date="2018-06" db="EMBL/GenBank/DDBJ databases">
        <authorList>
            <consortium name="Pathogen Informatics"/>
            <person name="Doyle S."/>
        </authorList>
    </citation>
    <scope>NUCLEOTIDE SEQUENCE [LARGE SCALE GENOMIC DNA]</scope>
    <source>
        <strain evidence="3 4">NCTC13043</strain>
    </source>
</reference>
<feature type="domain" description="MoaF-like" evidence="2">
    <location>
        <begin position="35"/>
        <end position="117"/>
    </location>
</feature>
<dbReference type="RefSeq" id="WP_115083881.1">
    <property type="nucleotide sequence ID" value="NZ_JABZTQ010000009.1"/>
</dbReference>
<proteinExistence type="predicted"/>
<accession>A0A379G953</accession>
<name>A0A379G953_9BACT</name>
<evidence type="ECO:0000256" key="1">
    <source>
        <dbReference type="SAM" id="SignalP"/>
    </source>
</evidence>
<feature type="signal peptide" evidence="1">
    <location>
        <begin position="1"/>
        <end position="17"/>
    </location>
</feature>
<feature type="chain" id="PRO_5016664349" description="MoaF-like domain-containing protein" evidence="1">
    <location>
        <begin position="18"/>
        <end position="135"/>
    </location>
</feature>
<dbReference type="Proteomes" id="UP000254235">
    <property type="component" value="Unassembled WGS sequence"/>
</dbReference>
<gene>
    <name evidence="3" type="ORF">NCTC13043_01899</name>
</gene>
<organism evidence="3 4">
    <name type="scientific">Prevotella pallens</name>
    <dbReference type="NCBI Taxonomy" id="60133"/>
    <lineage>
        <taxon>Bacteria</taxon>
        <taxon>Pseudomonadati</taxon>
        <taxon>Bacteroidota</taxon>
        <taxon>Bacteroidia</taxon>
        <taxon>Bacteroidales</taxon>
        <taxon>Prevotellaceae</taxon>
        <taxon>Prevotella</taxon>
    </lineage>
</organism>
<dbReference type="EMBL" id="UGTP01000002">
    <property type="protein sequence ID" value="SUC37411.1"/>
    <property type="molecule type" value="Genomic_DNA"/>
</dbReference>